<keyword evidence="2" id="KW-1185">Reference proteome</keyword>
<sequence>MYGGQHERCLQTGFMIFRSDELAHNLFRIGSSRLDIHTFSQSNSKENCVDQSRQYFSGTAHKQTGGYQVQSVVYSSLETLEFGNRE</sequence>
<comment type="caution">
    <text evidence="1">The sequence shown here is derived from an EMBL/GenBank/DDBJ whole genome shotgun (WGS) entry which is preliminary data.</text>
</comment>
<dbReference type="EMBL" id="JAIWYP010000004">
    <property type="protein sequence ID" value="KAH3839354.1"/>
    <property type="molecule type" value="Genomic_DNA"/>
</dbReference>
<protein>
    <submittedName>
        <fullName evidence="1">Uncharacterized protein</fullName>
    </submittedName>
</protein>
<proteinExistence type="predicted"/>
<name>A0A9D4QQ72_DREPO</name>
<organism evidence="1 2">
    <name type="scientific">Dreissena polymorpha</name>
    <name type="common">Zebra mussel</name>
    <name type="synonym">Mytilus polymorpha</name>
    <dbReference type="NCBI Taxonomy" id="45954"/>
    <lineage>
        <taxon>Eukaryota</taxon>
        <taxon>Metazoa</taxon>
        <taxon>Spiralia</taxon>
        <taxon>Lophotrochozoa</taxon>
        <taxon>Mollusca</taxon>
        <taxon>Bivalvia</taxon>
        <taxon>Autobranchia</taxon>
        <taxon>Heteroconchia</taxon>
        <taxon>Euheterodonta</taxon>
        <taxon>Imparidentia</taxon>
        <taxon>Neoheterodontei</taxon>
        <taxon>Myida</taxon>
        <taxon>Dreissenoidea</taxon>
        <taxon>Dreissenidae</taxon>
        <taxon>Dreissena</taxon>
    </lineage>
</organism>
<evidence type="ECO:0000313" key="2">
    <source>
        <dbReference type="Proteomes" id="UP000828390"/>
    </source>
</evidence>
<evidence type="ECO:0000313" key="1">
    <source>
        <dbReference type="EMBL" id="KAH3839354.1"/>
    </source>
</evidence>
<gene>
    <name evidence="1" type="ORF">DPMN_112783</name>
</gene>
<reference evidence="1" key="1">
    <citation type="journal article" date="2019" name="bioRxiv">
        <title>The Genome of the Zebra Mussel, Dreissena polymorpha: A Resource for Invasive Species Research.</title>
        <authorList>
            <person name="McCartney M.A."/>
            <person name="Auch B."/>
            <person name="Kono T."/>
            <person name="Mallez S."/>
            <person name="Zhang Y."/>
            <person name="Obille A."/>
            <person name="Becker A."/>
            <person name="Abrahante J.E."/>
            <person name="Garbe J."/>
            <person name="Badalamenti J.P."/>
            <person name="Herman A."/>
            <person name="Mangelson H."/>
            <person name="Liachko I."/>
            <person name="Sullivan S."/>
            <person name="Sone E.D."/>
            <person name="Koren S."/>
            <person name="Silverstein K.A.T."/>
            <person name="Beckman K.B."/>
            <person name="Gohl D.M."/>
        </authorList>
    </citation>
    <scope>NUCLEOTIDE SEQUENCE</scope>
    <source>
        <strain evidence="1">Duluth1</strain>
        <tissue evidence="1">Whole animal</tissue>
    </source>
</reference>
<accession>A0A9D4QQ72</accession>
<reference evidence="1" key="2">
    <citation type="submission" date="2020-11" db="EMBL/GenBank/DDBJ databases">
        <authorList>
            <person name="McCartney M.A."/>
            <person name="Auch B."/>
            <person name="Kono T."/>
            <person name="Mallez S."/>
            <person name="Becker A."/>
            <person name="Gohl D.M."/>
            <person name="Silverstein K.A.T."/>
            <person name="Koren S."/>
            <person name="Bechman K.B."/>
            <person name="Herman A."/>
            <person name="Abrahante J.E."/>
            <person name="Garbe J."/>
        </authorList>
    </citation>
    <scope>NUCLEOTIDE SEQUENCE</scope>
    <source>
        <strain evidence="1">Duluth1</strain>
        <tissue evidence="1">Whole animal</tissue>
    </source>
</reference>
<dbReference type="Proteomes" id="UP000828390">
    <property type="component" value="Unassembled WGS sequence"/>
</dbReference>
<dbReference type="AlphaFoldDB" id="A0A9D4QQ72"/>